<keyword evidence="5" id="KW-1185">Reference proteome</keyword>
<keyword evidence="1" id="KW-0677">Repeat</keyword>
<keyword evidence="3" id="KW-0812">Transmembrane</keyword>
<feature type="repeat" description="PPR" evidence="2">
    <location>
        <begin position="186"/>
        <end position="220"/>
    </location>
</feature>
<name>A0AAN8VMC3_9MAGN</name>
<evidence type="ECO:0000256" key="2">
    <source>
        <dbReference type="PROSITE-ProRule" id="PRU00708"/>
    </source>
</evidence>
<dbReference type="PROSITE" id="PS51375">
    <property type="entry name" value="PPR"/>
    <property type="match status" value="3"/>
</dbReference>
<dbReference type="PANTHER" id="PTHR24015:SF1693">
    <property type="entry name" value="DYW DOMAIN-CONTAINING PROTEIN"/>
    <property type="match status" value="1"/>
</dbReference>
<dbReference type="InterPro" id="IPR046960">
    <property type="entry name" value="PPR_At4g14850-like_plant"/>
</dbReference>
<dbReference type="PANTHER" id="PTHR24015">
    <property type="entry name" value="OS07G0578800 PROTEIN-RELATED"/>
    <property type="match status" value="1"/>
</dbReference>
<evidence type="ECO:0000313" key="5">
    <source>
        <dbReference type="Proteomes" id="UP001370490"/>
    </source>
</evidence>
<keyword evidence="3" id="KW-0472">Membrane</keyword>
<feature type="repeat" description="PPR" evidence="2">
    <location>
        <begin position="116"/>
        <end position="150"/>
    </location>
</feature>
<dbReference type="Gene3D" id="1.25.40.10">
    <property type="entry name" value="Tetratricopeptide repeat domain"/>
    <property type="match status" value="3"/>
</dbReference>
<proteinExistence type="predicted"/>
<accession>A0AAN8VMC3</accession>
<dbReference type="Pfam" id="PF01535">
    <property type="entry name" value="PPR"/>
    <property type="match status" value="2"/>
</dbReference>
<feature type="transmembrane region" description="Helical" evidence="3">
    <location>
        <begin position="218"/>
        <end position="234"/>
    </location>
</feature>
<evidence type="ECO:0000256" key="3">
    <source>
        <dbReference type="SAM" id="Phobius"/>
    </source>
</evidence>
<protein>
    <submittedName>
        <fullName evidence="4">Pentatricopeptide repeat</fullName>
    </submittedName>
</protein>
<dbReference type="GO" id="GO:0005739">
    <property type="term" value="C:mitochondrion"/>
    <property type="evidence" value="ECO:0007669"/>
    <property type="project" value="TreeGrafter"/>
</dbReference>
<dbReference type="FunFam" id="1.25.40.10:FF:000427">
    <property type="entry name" value="Pentatricopeptide repeat-containing protein chloroplastic"/>
    <property type="match status" value="1"/>
</dbReference>
<evidence type="ECO:0000313" key="4">
    <source>
        <dbReference type="EMBL" id="KAK6932122.1"/>
    </source>
</evidence>
<feature type="repeat" description="PPR" evidence="2">
    <location>
        <begin position="15"/>
        <end position="49"/>
    </location>
</feature>
<gene>
    <name evidence="4" type="ORF">RJ641_001746</name>
</gene>
<dbReference type="Pfam" id="PF13041">
    <property type="entry name" value="PPR_2"/>
    <property type="match status" value="2"/>
</dbReference>
<dbReference type="Proteomes" id="UP001370490">
    <property type="component" value="Unassembled WGS sequence"/>
</dbReference>
<dbReference type="EMBL" id="JBAMMX010000010">
    <property type="protein sequence ID" value="KAK6932122.1"/>
    <property type="molecule type" value="Genomic_DNA"/>
</dbReference>
<dbReference type="AlphaFoldDB" id="A0AAN8VMC3"/>
<sequence>MSYPRNIFSQIQNPNIFTWNTMIRGYAESENPKPALEFYCNMNVKSVEPDTHTYPFLLKACAKLMAVRESEMIHCVVIKNGFESLVFVQNTLVHVYASCGRPESAYMLFEEMPERVLVTWNSVINGFAMNARPNEALTLYREMGLEGVIPDGFTMVSLLSACVELGALALGRRVHVYMLKVGLIENLHAGNGLLDLYAKCGRISEAYRLFDEMGMRSVVSWTSLVVGLAVNVFLK</sequence>
<comment type="caution">
    <text evidence="4">The sequence shown here is derived from an EMBL/GenBank/DDBJ whole genome shotgun (WGS) entry which is preliminary data.</text>
</comment>
<dbReference type="GO" id="GO:0009451">
    <property type="term" value="P:RNA modification"/>
    <property type="evidence" value="ECO:0007669"/>
    <property type="project" value="InterPro"/>
</dbReference>
<reference evidence="4 5" key="1">
    <citation type="submission" date="2023-12" db="EMBL/GenBank/DDBJ databases">
        <title>A high-quality genome assembly for Dillenia turbinata (Dilleniales).</title>
        <authorList>
            <person name="Chanderbali A."/>
        </authorList>
    </citation>
    <scope>NUCLEOTIDE SEQUENCE [LARGE SCALE GENOMIC DNA]</scope>
    <source>
        <strain evidence="4">LSX21</strain>
        <tissue evidence="4">Leaf</tissue>
    </source>
</reference>
<dbReference type="NCBIfam" id="TIGR00756">
    <property type="entry name" value="PPR"/>
    <property type="match status" value="4"/>
</dbReference>
<dbReference type="GO" id="GO:0003723">
    <property type="term" value="F:RNA binding"/>
    <property type="evidence" value="ECO:0007669"/>
    <property type="project" value="InterPro"/>
</dbReference>
<keyword evidence="3" id="KW-1133">Transmembrane helix</keyword>
<evidence type="ECO:0000256" key="1">
    <source>
        <dbReference type="ARBA" id="ARBA00022737"/>
    </source>
</evidence>
<dbReference type="InterPro" id="IPR002885">
    <property type="entry name" value="PPR_rpt"/>
</dbReference>
<dbReference type="InterPro" id="IPR011990">
    <property type="entry name" value="TPR-like_helical_dom_sf"/>
</dbReference>
<organism evidence="4 5">
    <name type="scientific">Dillenia turbinata</name>
    <dbReference type="NCBI Taxonomy" id="194707"/>
    <lineage>
        <taxon>Eukaryota</taxon>
        <taxon>Viridiplantae</taxon>
        <taxon>Streptophyta</taxon>
        <taxon>Embryophyta</taxon>
        <taxon>Tracheophyta</taxon>
        <taxon>Spermatophyta</taxon>
        <taxon>Magnoliopsida</taxon>
        <taxon>eudicotyledons</taxon>
        <taxon>Gunneridae</taxon>
        <taxon>Pentapetalae</taxon>
        <taxon>Dilleniales</taxon>
        <taxon>Dilleniaceae</taxon>
        <taxon>Dillenia</taxon>
    </lineage>
</organism>